<dbReference type="Pfam" id="PF02518">
    <property type="entry name" value="HATPase_c"/>
    <property type="match status" value="1"/>
</dbReference>
<dbReference type="InterPro" id="IPR003661">
    <property type="entry name" value="HisK_dim/P_dom"/>
</dbReference>
<keyword evidence="4 10" id="KW-0808">Transferase</keyword>
<organism evidence="10 11">
    <name type="scientific">Helicobacter canis</name>
    <dbReference type="NCBI Taxonomy" id="29419"/>
    <lineage>
        <taxon>Bacteria</taxon>
        <taxon>Pseudomonadati</taxon>
        <taxon>Campylobacterota</taxon>
        <taxon>Epsilonproteobacteria</taxon>
        <taxon>Campylobacterales</taxon>
        <taxon>Helicobacteraceae</taxon>
        <taxon>Helicobacter</taxon>
    </lineage>
</organism>
<evidence type="ECO:0000259" key="9">
    <source>
        <dbReference type="PROSITE" id="PS50109"/>
    </source>
</evidence>
<dbReference type="InterPro" id="IPR050351">
    <property type="entry name" value="BphY/WalK/GraS-like"/>
</dbReference>
<dbReference type="GO" id="GO:0000155">
    <property type="term" value="F:phosphorelay sensor kinase activity"/>
    <property type="evidence" value="ECO:0007669"/>
    <property type="project" value="InterPro"/>
</dbReference>
<dbReference type="SMART" id="SM00388">
    <property type="entry name" value="HisKA"/>
    <property type="match status" value="1"/>
</dbReference>
<dbReference type="InterPro" id="IPR005467">
    <property type="entry name" value="His_kinase_dom"/>
</dbReference>
<feature type="compositionally biased region" description="Polar residues" evidence="7">
    <location>
        <begin position="1"/>
        <end position="25"/>
    </location>
</feature>
<evidence type="ECO:0000313" key="10">
    <source>
        <dbReference type="EMBL" id="STO97645.1"/>
    </source>
</evidence>
<dbReference type="GO" id="GO:0005886">
    <property type="term" value="C:plasma membrane"/>
    <property type="evidence" value="ECO:0007669"/>
    <property type="project" value="TreeGrafter"/>
</dbReference>
<feature type="transmembrane region" description="Helical" evidence="8">
    <location>
        <begin position="178"/>
        <end position="207"/>
    </location>
</feature>
<keyword evidence="8" id="KW-0812">Transmembrane</keyword>
<evidence type="ECO:0000256" key="1">
    <source>
        <dbReference type="ARBA" id="ARBA00000085"/>
    </source>
</evidence>
<dbReference type="SMART" id="SM00387">
    <property type="entry name" value="HATPase_c"/>
    <property type="match status" value="1"/>
</dbReference>
<protein>
    <recommendedName>
        <fullName evidence="2">histidine kinase</fullName>
        <ecNumber evidence="2">2.7.13.3</ecNumber>
    </recommendedName>
</protein>
<dbReference type="InterPro" id="IPR036097">
    <property type="entry name" value="HisK_dim/P_sf"/>
</dbReference>
<evidence type="ECO:0000256" key="7">
    <source>
        <dbReference type="SAM" id="MobiDB-lite"/>
    </source>
</evidence>
<gene>
    <name evidence="10" type="primary">phoR</name>
    <name evidence="10" type="ORF">NCTC12410_01480</name>
</gene>
<evidence type="ECO:0000256" key="8">
    <source>
        <dbReference type="SAM" id="Phobius"/>
    </source>
</evidence>
<dbReference type="PROSITE" id="PS50109">
    <property type="entry name" value="HIS_KIN"/>
    <property type="match status" value="1"/>
</dbReference>
<dbReference type="InterPro" id="IPR036890">
    <property type="entry name" value="HATPase_C_sf"/>
</dbReference>
<dbReference type="AlphaFoldDB" id="A0A377J5S1"/>
<dbReference type="SUPFAM" id="SSF47384">
    <property type="entry name" value="Homodimeric domain of signal transducing histidine kinase"/>
    <property type="match status" value="1"/>
</dbReference>
<evidence type="ECO:0000256" key="2">
    <source>
        <dbReference type="ARBA" id="ARBA00012438"/>
    </source>
</evidence>
<comment type="catalytic activity">
    <reaction evidence="1">
        <text>ATP + protein L-histidine = ADP + protein N-phospho-L-histidine.</text>
        <dbReference type="EC" id="2.7.13.3"/>
    </reaction>
</comment>
<dbReference type="PANTHER" id="PTHR45453">
    <property type="entry name" value="PHOSPHATE REGULON SENSOR PROTEIN PHOR"/>
    <property type="match status" value="1"/>
</dbReference>
<reference evidence="10 11" key="1">
    <citation type="submission" date="2018-06" db="EMBL/GenBank/DDBJ databases">
        <authorList>
            <consortium name="Pathogen Informatics"/>
            <person name="Doyle S."/>
        </authorList>
    </citation>
    <scope>NUCLEOTIDE SEQUENCE [LARGE SCALE GENOMIC DNA]</scope>
    <source>
        <strain evidence="10 11">NCTC12410</strain>
    </source>
</reference>
<keyword evidence="8" id="KW-0472">Membrane</keyword>
<evidence type="ECO:0000256" key="3">
    <source>
        <dbReference type="ARBA" id="ARBA00022553"/>
    </source>
</evidence>
<keyword evidence="3" id="KW-0597">Phosphoprotein</keyword>
<dbReference type="OrthoDB" id="9813151at2"/>
<sequence>MPRQRLSITHKASSPQISTPYANTDNSNPPKSPPPKSLQAKIFYSIFGLVAGVEIVIFALFFLAADAIGQKWAYEHLEQESKKLITQMHNTDYLSFWAQYPYRISLITEEGVVVYDNTISAVDLDNHKDREEVQMALSIGKGYIERKSTNTLYKALYYASYLPEYRLILRISMNQKDIYAFLLPILGYMAGLLILTLLLSTIITSYLTRSIIAPLNNLSTLDSKKFRAPYRELVPFFDKLIAQKRRLKKQLKIIRHQQQQFQAISQNINEGLVLIDTKKQILSYNTKAKTLLPSLESISATNATPESPELYVAHEIFAFIDLLSPQIQTSELQIHDNYIECIALPIWGKLKPKAFVVLLLDRNEKNQIHAMRKEFSANVTHELKTPLSVIMASSEMMRQGLIPQKDFMLFFDKIYDECKRLLEIINDILKLSFFDEGGAELETSTIYIQEVAHKVLQSLSPLIADKQLRVQVLCDEEQCAINGVARLLEDMLYNLCENAIKYNAQQGLLEIRITRAKFYIQDFAHFTHITASLPLPLEQDTIAIAIKDSGIGIPKDEQKRVFERFYRVDKSRSKKLGGTGLGLSIVKHIAIYHNAHIFLRSQVDCSANADSSVKVDSSSGSEIVVVFAAPKATPHKNTHKNTPHTNTL</sequence>
<dbReference type="InterPro" id="IPR004358">
    <property type="entry name" value="Sig_transdc_His_kin-like_C"/>
</dbReference>
<name>A0A377J5S1_9HELI</name>
<dbReference type="EC" id="2.7.13.3" evidence="2"/>
<keyword evidence="6" id="KW-0902">Two-component regulatory system</keyword>
<dbReference type="PANTHER" id="PTHR45453:SF1">
    <property type="entry name" value="PHOSPHATE REGULON SENSOR PROTEIN PHOR"/>
    <property type="match status" value="1"/>
</dbReference>
<dbReference type="GO" id="GO:0004721">
    <property type="term" value="F:phosphoprotein phosphatase activity"/>
    <property type="evidence" value="ECO:0007669"/>
    <property type="project" value="TreeGrafter"/>
</dbReference>
<feature type="domain" description="Histidine kinase" evidence="9">
    <location>
        <begin position="378"/>
        <end position="633"/>
    </location>
</feature>
<dbReference type="Proteomes" id="UP000254841">
    <property type="component" value="Unassembled WGS sequence"/>
</dbReference>
<dbReference type="InterPro" id="IPR003594">
    <property type="entry name" value="HATPase_dom"/>
</dbReference>
<dbReference type="CDD" id="cd00075">
    <property type="entry name" value="HATPase"/>
    <property type="match status" value="1"/>
</dbReference>
<dbReference type="RefSeq" id="WP_115011867.1">
    <property type="nucleotide sequence ID" value="NZ_UGHV01000001.1"/>
</dbReference>
<dbReference type="PRINTS" id="PR00344">
    <property type="entry name" value="BCTRLSENSOR"/>
</dbReference>
<evidence type="ECO:0000256" key="4">
    <source>
        <dbReference type="ARBA" id="ARBA00022679"/>
    </source>
</evidence>
<proteinExistence type="predicted"/>
<dbReference type="CDD" id="cd00082">
    <property type="entry name" value="HisKA"/>
    <property type="match status" value="1"/>
</dbReference>
<keyword evidence="5 10" id="KW-0418">Kinase</keyword>
<keyword evidence="8" id="KW-1133">Transmembrane helix</keyword>
<dbReference type="Gene3D" id="1.10.287.130">
    <property type="match status" value="1"/>
</dbReference>
<dbReference type="SUPFAM" id="SSF55874">
    <property type="entry name" value="ATPase domain of HSP90 chaperone/DNA topoisomerase II/histidine kinase"/>
    <property type="match status" value="1"/>
</dbReference>
<dbReference type="GO" id="GO:0016036">
    <property type="term" value="P:cellular response to phosphate starvation"/>
    <property type="evidence" value="ECO:0007669"/>
    <property type="project" value="TreeGrafter"/>
</dbReference>
<evidence type="ECO:0000313" key="11">
    <source>
        <dbReference type="Proteomes" id="UP000254841"/>
    </source>
</evidence>
<dbReference type="Pfam" id="PF00512">
    <property type="entry name" value="HisKA"/>
    <property type="match status" value="1"/>
</dbReference>
<evidence type="ECO:0000256" key="6">
    <source>
        <dbReference type="ARBA" id="ARBA00023012"/>
    </source>
</evidence>
<feature type="transmembrane region" description="Helical" evidence="8">
    <location>
        <begin position="42"/>
        <end position="64"/>
    </location>
</feature>
<dbReference type="EMBL" id="UGHV01000001">
    <property type="protein sequence ID" value="STO97645.1"/>
    <property type="molecule type" value="Genomic_DNA"/>
</dbReference>
<evidence type="ECO:0000256" key="5">
    <source>
        <dbReference type="ARBA" id="ARBA00022777"/>
    </source>
</evidence>
<dbReference type="Gene3D" id="3.30.565.10">
    <property type="entry name" value="Histidine kinase-like ATPase, C-terminal domain"/>
    <property type="match status" value="1"/>
</dbReference>
<accession>A0A377J5S1</accession>
<feature type="region of interest" description="Disordered" evidence="7">
    <location>
        <begin position="1"/>
        <end position="34"/>
    </location>
</feature>